<dbReference type="OrthoDB" id="7008980at2"/>
<gene>
    <name evidence="2" type="ordered locus">Pmen_1172</name>
</gene>
<organism evidence="2">
    <name type="scientific">Ectopseudomonas mendocina (strain ymp)</name>
    <name type="common">Pseudomonas mendocina</name>
    <dbReference type="NCBI Taxonomy" id="399739"/>
    <lineage>
        <taxon>Bacteria</taxon>
        <taxon>Pseudomonadati</taxon>
        <taxon>Pseudomonadota</taxon>
        <taxon>Gammaproteobacteria</taxon>
        <taxon>Pseudomonadales</taxon>
        <taxon>Pseudomonadaceae</taxon>
        <taxon>Ectopseudomonas</taxon>
    </lineage>
</organism>
<reference evidence="2" key="1">
    <citation type="submission" date="2007-04" db="EMBL/GenBank/DDBJ databases">
        <title>Complete sequence of Pseudomonas mendocina ymp.</title>
        <authorList>
            <consortium name="US DOE Joint Genome Institute"/>
            <person name="Copeland A."/>
            <person name="Lucas S."/>
            <person name="Lapidus A."/>
            <person name="Barry K."/>
            <person name="Glavina del Rio T."/>
            <person name="Dalin E."/>
            <person name="Tice H."/>
            <person name="Pitluck S."/>
            <person name="Kiss H."/>
            <person name="Brettin T."/>
            <person name="Detter J.C."/>
            <person name="Bruce D."/>
            <person name="Han C."/>
            <person name="Schmutz J."/>
            <person name="Larimer F."/>
            <person name="Land M."/>
            <person name="Hauser L."/>
            <person name="Kyrpides N."/>
            <person name="Mikhailova N."/>
            <person name="Hersman L."/>
            <person name="Dubois J."/>
            <person name="Maurice P."/>
            <person name="Richardson P."/>
        </authorList>
    </citation>
    <scope>NUCLEOTIDE SEQUENCE [LARGE SCALE GENOMIC DNA]</scope>
    <source>
        <strain evidence="2">Ymp</strain>
    </source>
</reference>
<dbReference type="HOGENOM" id="CLU_190721_0_0_6"/>
<feature type="compositionally biased region" description="Low complexity" evidence="1">
    <location>
        <begin position="74"/>
        <end position="87"/>
    </location>
</feature>
<accession>A4XRH1</accession>
<dbReference type="AlphaFoldDB" id="A4XRH1"/>
<dbReference type="EMBL" id="CP000680">
    <property type="protein sequence ID" value="ABP83937.1"/>
    <property type="molecule type" value="Genomic_DNA"/>
</dbReference>
<feature type="region of interest" description="Disordered" evidence="1">
    <location>
        <begin position="65"/>
        <end position="87"/>
    </location>
</feature>
<evidence type="ECO:0000256" key="1">
    <source>
        <dbReference type="SAM" id="MobiDB-lite"/>
    </source>
</evidence>
<name>A4XRH1_ECTM1</name>
<evidence type="ECO:0000313" key="2">
    <source>
        <dbReference type="EMBL" id="ABP83937.1"/>
    </source>
</evidence>
<sequence length="87" mass="9776">MPIRNMGLSSKHSFPYLLSQSEVHMKVFSQFLFIVFLGAASMVASAEDGSERSLNAVKQFRENQQRIHGDNAVEQQKSQSAQSEQDD</sequence>
<dbReference type="eggNOG" id="ENOG50329A1">
    <property type="taxonomic scope" value="Bacteria"/>
</dbReference>
<dbReference type="KEGG" id="pmy:Pmen_1172"/>
<proteinExistence type="predicted"/>
<protein>
    <submittedName>
        <fullName evidence="2">Uncharacterized protein</fullName>
    </submittedName>
</protein>